<evidence type="ECO:0000313" key="1">
    <source>
        <dbReference type="EMBL" id="KAH7936582.1"/>
    </source>
</evidence>
<accession>A0ACB8C6R5</accession>
<organism evidence="1 2">
    <name type="scientific">Dermacentor silvarum</name>
    <name type="common">Tick</name>
    <dbReference type="NCBI Taxonomy" id="543639"/>
    <lineage>
        <taxon>Eukaryota</taxon>
        <taxon>Metazoa</taxon>
        <taxon>Ecdysozoa</taxon>
        <taxon>Arthropoda</taxon>
        <taxon>Chelicerata</taxon>
        <taxon>Arachnida</taxon>
        <taxon>Acari</taxon>
        <taxon>Parasitiformes</taxon>
        <taxon>Ixodida</taxon>
        <taxon>Ixodoidea</taxon>
        <taxon>Ixodidae</taxon>
        <taxon>Rhipicephalinae</taxon>
        <taxon>Dermacentor</taxon>
    </lineage>
</organism>
<protein>
    <submittedName>
        <fullName evidence="1">Uncharacterized protein</fullName>
    </submittedName>
</protein>
<sequence length="671" mass="75680">MEGDPRASDAGLPATGPVELVPSQRGGFKAKYGGRTFTMETHKGTRCHWRCDMRGCKSRLSTDVYGSVDMVYKFKAHDEDLHQRATSERKRRRCGATYKQQLRRNLREICSLISSYEMALSKAARFPCSSSLIETVACTTRGERTVDGEARLLGESICRRAMSSVPVSDEGSFLAGTVELVPSLRGKDKAKYLDRTFTLESCSGHRYRWRCDQRQCKSRLITDFYGGEHMVYKFRDHDEDTHRLVESKRKRRLEITYKQKPVKIGDFQYVSEKRIGGLIFWRCVYVSCPGRCRTHDGHLVSGPSEHLCPAPAKKVQPYIDDQCNNISGGVAHTSDDCTVLDCRDDTEGSSRDVVSHEQQEEGLGQPLRKRLKQQLEKDDQGRQLEQKQQPDNRSSSPATNSEPVALSKMAFNLKSLIKSEPPSPVAPKDTSADGISNVDALTAKAMHSSRSETPEDRSMGAIFKPAIIRGTSLNKAFTLGINYVRFSEDNGDVIEDDRSTVSNASSDDEIRNVDEDDPKESRECRGYVGSNNGDEEPTRVSAGDAEKGEPRGRISVNEGHDERPRKMADRFVRVGSNRTRAGHRERIADWMQATGGYCSSREKELREDMLLQMCRRLEAETELLKEMRRTEVLREKLLARRCEALGVETVPVGADCRTGRRRRMSFEESKE</sequence>
<name>A0ACB8C6R5_DERSI</name>
<comment type="caution">
    <text evidence="1">The sequence shown here is derived from an EMBL/GenBank/DDBJ whole genome shotgun (WGS) entry which is preliminary data.</text>
</comment>
<dbReference type="Proteomes" id="UP000821865">
    <property type="component" value="Chromosome 8"/>
</dbReference>
<gene>
    <name evidence="1" type="ORF">HPB49_001456</name>
</gene>
<evidence type="ECO:0000313" key="2">
    <source>
        <dbReference type="Proteomes" id="UP000821865"/>
    </source>
</evidence>
<reference evidence="1" key="1">
    <citation type="submission" date="2020-05" db="EMBL/GenBank/DDBJ databases">
        <title>Large-scale comparative analyses of tick genomes elucidate their genetic diversity and vector capacities.</title>
        <authorList>
            <person name="Jia N."/>
            <person name="Wang J."/>
            <person name="Shi W."/>
            <person name="Du L."/>
            <person name="Sun Y."/>
            <person name="Zhan W."/>
            <person name="Jiang J."/>
            <person name="Wang Q."/>
            <person name="Zhang B."/>
            <person name="Ji P."/>
            <person name="Sakyi L.B."/>
            <person name="Cui X."/>
            <person name="Yuan T."/>
            <person name="Jiang B."/>
            <person name="Yang W."/>
            <person name="Lam T.T.-Y."/>
            <person name="Chang Q."/>
            <person name="Ding S."/>
            <person name="Wang X."/>
            <person name="Zhu J."/>
            <person name="Ruan X."/>
            <person name="Zhao L."/>
            <person name="Wei J."/>
            <person name="Que T."/>
            <person name="Du C."/>
            <person name="Cheng J."/>
            <person name="Dai P."/>
            <person name="Han X."/>
            <person name="Huang E."/>
            <person name="Gao Y."/>
            <person name="Liu J."/>
            <person name="Shao H."/>
            <person name="Ye R."/>
            <person name="Li L."/>
            <person name="Wei W."/>
            <person name="Wang X."/>
            <person name="Wang C."/>
            <person name="Yang T."/>
            <person name="Huo Q."/>
            <person name="Li W."/>
            <person name="Guo W."/>
            <person name="Chen H."/>
            <person name="Zhou L."/>
            <person name="Ni X."/>
            <person name="Tian J."/>
            <person name="Zhou Y."/>
            <person name="Sheng Y."/>
            <person name="Liu T."/>
            <person name="Pan Y."/>
            <person name="Xia L."/>
            <person name="Li J."/>
            <person name="Zhao F."/>
            <person name="Cao W."/>
        </authorList>
    </citation>
    <scope>NUCLEOTIDE SEQUENCE</scope>
    <source>
        <strain evidence="1">Dsil-2018</strain>
    </source>
</reference>
<keyword evidence="2" id="KW-1185">Reference proteome</keyword>
<dbReference type="EMBL" id="CM023477">
    <property type="protein sequence ID" value="KAH7936582.1"/>
    <property type="molecule type" value="Genomic_DNA"/>
</dbReference>
<proteinExistence type="predicted"/>